<keyword evidence="6 11" id="KW-0812">Transmembrane</keyword>
<evidence type="ECO:0000256" key="3">
    <source>
        <dbReference type="ARBA" id="ARBA00022448"/>
    </source>
</evidence>
<dbReference type="Pfam" id="PF01061">
    <property type="entry name" value="ABC2_membrane"/>
    <property type="match status" value="1"/>
</dbReference>
<accession>A0A1M5ELL6</accession>
<dbReference type="STRING" id="366533.SAMN05444339_11342"/>
<dbReference type="RefSeq" id="WP_245810787.1">
    <property type="nucleotide sequence ID" value="NZ_FQUE01000013.1"/>
</dbReference>
<dbReference type="InterPro" id="IPR047817">
    <property type="entry name" value="ABC2_TM_bact-type"/>
</dbReference>
<evidence type="ECO:0000313" key="13">
    <source>
        <dbReference type="EMBL" id="SHF80097.1"/>
    </source>
</evidence>
<dbReference type="PRINTS" id="PR00164">
    <property type="entry name" value="ABC2TRNSPORT"/>
</dbReference>
<feature type="transmembrane region" description="Helical" evidence="11">
    <location>
        <begin position="189"/>
        <end position="210"/>
    </location>
</feature>
<dbReference type="GO" id="GO:0043190">
    <property type="term" value="C:ATP-binding cassette (ABC) transporter complex"/>
    <property type="evidence" value="ECO:0007669"/>
    <property type="project" value="InterPro"/>
</dbReference>
<evidence type="ECO:0000256" key="4">
    <source>
        <dbReference type="ARBA" id="ARBA00022475"/>
    </source>
</evidence>
<dbReference type="AlphaFoldDB" id="A0A1M5ELL6"/>
<dbReference type="PROSITE" id="PS51012">
    <property type="entry name" value="ABC_TM2"/>
    <property type="match status" value="1"/>
</dbReference>
<name>A0A1M5ELL6_LOKAT</name>
<feature type="transmembrane region" description="Helical" evidence="11">
    <location>
        <begin position="50"/>
        <end position="72"/>
    </location>
</feature>
<evidence type="ECO:0000256" key="9">
    <source>
        <dbReference type="ARBA" id="ARBA00023047"/>
    </source>
</evidence>
<reference evidence="14" key="1">
    <citation type="submission" date="2016-11" db="EMBL/GenBank/DDBJ databases">
        <authorList>
            <person name="Varghese N."/>
            <person name="Submissions S."/>
        </authorList>
    </citation>
    <scope>NUCLEOTIDE SEQUENCE [LARGE SCALE GENOMIC DNA]</scope>
    <source>
        <strain evidence="14">DSM 29326</strain>
    </source>
</reference>
<keyword evidence="9" id="KW-0625">Polysaccharide transport</keyword>
<dbReference type="EMBL" id="FQUE01000013">
    <property type="protein sequence ID" value="SHF80097.1"/>
    <property type="molecule type" value="Genomic_DNA"/>
</dbReference>
<dbReference type="InterPro" id="IPR013525">
    <property type="entry name" value="ABC2_TM"/>
</dbReference>
<sequence length="277" mass="30604">MTTAVKMDTAPTRPAPLQGPPLQPRFVAVRSIVALMLREMASTYGNSPGGYLWAILQPVGMLLLLSVAFSLLVRAPALGTSFILFYATGFLPFDMYGDIAGKIAGALNYSRALLSYPRVSWIDTILARLLLNFLTLLMVFCIVITGILLTDDTHTTIHMVPVIQGLVMSALLGLGVGLCNGVLGGLFPVWSMIWSILSRPLFLASGVFFLYESLPRFVQDILWWNPLIHVTGLVRRGFYSTYDGTYISMTYGYGVALVLILLGLIFMRAHYKRVLER</sequence>
<evidence type="ECO:0000256" key="8">
    <source>
        <dbReference type="ARBA" id="ARBA00022989"/>
    </source>
</evidence>
<keyword evidence="5" id="KW-0762">Sugar transport</keyword>
<feature type="transmembrane region" description="Helical" evidence="11">
    <location>
        <begin position="251"/>
        <end position="271"/>
    </location>
</feature>
<evidence type="ECO:0000256" key="5">
    <source>
        <dbReference type="ARBA" id="ARBA00022597"/>
    </source>
</evidence>
<keyword evidence="4 11" id="KW-1003">Cell membrane</keyword>
<keyword evidence="14" id="KW-1185">Reference proteome</keyword>
<evidence type="ECO:0000256" key="1">
    <source>
        <dbReference type="ARBA" id="ARBA00004651"/>
    </source>
</evidence>
<dbReference type="GO" id="GO:0015774">
    <property type="term" value="P:polysaccharide transport"/>
    <property type="evidence" value="ECO:0007669"/>
    <property type="project" value="UniProtKB-KW"/>
</dbReference>
<dbReference type="GO" id="GO:0140359">
    <property type="term" value="F:ABC-type transporter activity"/>
    <property type="evidence" value="ECO:0007669"/>
    <property type="project" value="InterPro"/>
</dbReference>
<feature type="transmembrane region" description="Helical" evidence="11">
    <location>
        <begin position="84"/>
        <end position="105"/>
    </location>
</feature>
<dbReference type="PANTHER" id="PTHR30413:SF10">
    <property type="entry name" value="CAPSULE POLYSACCHARIDE EXPORT INNER-MEMBRANE PROTEIN CTRC"/>
    <property type="match status" value="1"/>
</dbReference>
<feature type="domain" description="ABC transmembrane type-2" evidence="12">
    <location>
        <begin position="49"/>
        <end position="270"/>
    </location>
</feature>
<proteinExistence type="inferred from homology"/>
<keyword evidence="7" id="KW-0972">Capsule biogenesis/degradation</keyword>
<dbReference type="PANTHER" id="PTHR30413">
    <property type="entry name" value="INNER MEMBRANE TRANSPORT PERMEASE"/>
    <property type="match status" value="1"/>
</dbReference>
<dbReference type="InterPro" id="IPR000412">
    <property type="entry name" value="ABC_2_transport"/>
</dbReference>
<feature type="transmembrane region" description="Helical" evidence="11">
    <location>
        <begin position="162"/>
        <end position="183"/>
    </location>
</feature>
<keyword evidence="8 11" id="KW-1133">Transmembrane helix</keyword>
<evidence type="ECO:0000256" key="7">
    <source>
        <dbReference type="ARBA" id="ARBA00022903"/>
    </source>
</evidence>
<comment type="similarity">
    <text evidence="2 11">Belongs to the ABC-2 integral membrane protein family.</text>
</comment>
<evidence type="ECO:0000256" key="10">
    <source>
        <dbReference type="ARBA" id="ARBA00023136"/>
    </source>
</evidence>
<evidence type="ECO:0000256" key="2">
    <source>
        <dbReference type="ARBA" id="ARBA00007783"/>
    </source>
</evidence>
<comment type="subcellular location">
    <subcellularLocation>
        <location evidence="11">Cell inner membrane</location>
        <topology evidence="11">Multi-pass membrane protein</topology>
    </subcellularLocation>
    <subcellularLocation>
        <location evidence="1">Cell membrane</location>
        <topology evidence="1">Multi-pass membrane protein</topology>
    </subcellularLocation>
</comment>
<evidence type="ECO:0000256" key="6">
    <source>
        <dbReference type="ARBA" id="ARBA00022692"/>
    </source>
</evidence>
<evidence type="ECO:0000256" key="11">
    <source>
        <dbReference type="RuleBase" id="RU361157"/>
    </source>
</evidence>
<evidence type="ECO:0000313" key="14">
    <source>
        <dbReference type="Proteomes" id="UP000183987"/>
    </source>
</evidence>
<gene>
    <name evidence="13" type="ORF">SAMN05444339_11342</name>
</gene>
<keyword evidence="3 11" id="KW-0813">Transport</keyword>
<keyword evidence="10 11" id="KW-0472">Membrane</keyword>
<protein>
    <recommendedName>
        <fullName evidence="11">Transport permease protein</fullName>
    </recommendedName>
</protein>
<dbReference type="Proteomes" id="UP000183987">
    <property type="component" value="Unassembled WGS sequence"/>
</dbReference>
<organism evidence="13 14">
    <name type="scientific">Loktanella atrilutea</name>
    <dbReference type="NCBI Taxonomy" id="366533"/>
    <lineage>
        <taxon>Bacteria</taxon>
        <taxon>Pseudomonadati</taxon>
        <taxon>Pseudomonadota</taxon>
        <taxon>Alphaproteobacteria</taxon>
        <taxon>Rhodobacterales</taxon>
        <taxon>Roseobacteraceae</taxon>
        <taxon>Loktanella</taxon>
    </lineage>
</organism>
<feature type="transmembrane region" description="Helical" evidence="11">
    <location>
        <begin position="125"/>
        <end position="150"/>
    </location>
</feature>
<evidence type="ECO:0000259" key="12">
    <source>
        <dbReference type="PROSITE" id="PS51012"/>
    </source>
</evidence>
<dbReference type="GO" id="GO:0015920">
    <property type="term" value="P:lipopolysaccharide transport"/>
    <property type="evidence" value="ECO:0007669"/>
    <property type="project" value="TreeGrafter"/>
</dbReference>